<name>A0AAW1VKB1_RUBAR</name>
<protein>
    <submittedName>
        <fullName evidence="1">Uncharacterized protein</fullName>
    </submittedName>
</protein>
<proteinExistence type="predicted"/>
<sequence>MAGQIQSQLRENDGEQVDIETAGNARLGCWRQQLGMAAAKLHGLSRGGEHGLGRDEDARAEQIAAVSWVYWRQRRLGGVGDGVAAMGRGSGHGLNVAGLWALQVHGLSSG</sequence>
<dbReference type="AlphaFoldDB" id="A0AAW1VKB1"/>
<accession>A0AAW1VKB1</accession>
<reference evidence="1 2" key="1">
    <citation type="journal article" date="2023" name="G3 (Bethesda)">
        <title>A chromosome-length genome assembly and annotation of blackberry (Rubus argutus, cv. 'Hillquist').</title>
        <authorList>
            <person name="Bruna T."/>
            <person name="Aryal R."/>
            <person name="Dudchenko O."/>
            <person name="Sargent D.J."/>
            <person name="Mead D."/>
            <person name="Buti M."/>
            <person name="Cavallini A."/>
            <person name="Hytonen T."/>
            <person name="Andres J."/>
            <person name="Pham M."/>
            <person name="Weisz D."/>
            <person name="Mascagni F."/>
            <person name="Usai G."/>
            <person name="Natali L."/>
            <person name="Bassil N."/>
            <person name="Fernandez G.E."/>
            <person name="Lomsadze A."/>
            <person name="Armour M."/>
            <person name="Olukolu B."/>
            <person name="Poorten T."/>
            <person name="Britton C."/>
            <person name="Davik J."/>
            <person name="Ashrafi H."/>
            <person name="Aiden E.L."/>
            <person name="Borodovsky M."/>
            <person name="Worthington M."/>
        </authorList>
    </citation>
    <scope>NUCLEOTIDE SEQUENCE [LARGE SCALE GENOMIC DNA]</scope>
    <source>
        <strain evidence="1">PI 553951</strain>
    </source>
</reference>
<dbReference type="Proteomes" id="UP001457282">
    <property type="component" value="Unassembled WGS sequence"/>
</dbReference>
<comment type="caution">
    <text evidence="1">The sequence shown here is derived from an EMBL/GenBank/DDBJ whole genome shotgun (WGS) entry which is preliminary data.</text>
</comment>
<evidence type="ECO:0000313" key="2">
    <source>
        <dbReference type="Proteomes" id="UP001457282"/>
    </source>
</evidence>
<keyword evidence="2" id="KW-1185">Reference proteome</keyword>
<dbReference type="EMBL" id="JBEDUW010000297">
    <property type="protein sequence ID" value="KAK9901489.1"/>
    <property type="molecule type" value="Genomic_DNA"/>
</dbReference>
<gene>
    <name evidence="1" type="ORF">M0R45_002071</name>
</gene>
<organism evidence="1 2">
    <name type="scientific">Rubus argutus</name>
    <name type="common">Southern blackberry</name>
    <dbReference type="NCBI Taxonomy" id="59490"/>
    <lineage>
        <taxon>Eukaryota</taxon>
        <taxon>Viridiplantae</taxon>
        <taxon>Streptophyta</taxon>
        <taxon>Embryophyta</taxon>
        <taxon>Tracheophyta</taxon>
        <taxon>Spermatophyta</taxon>
        <taxon>Magnoliopsida</taxon>
        <taxon>eudicotyledons</taxon>
        <taxon>Gunneridae</taxon>
        <taxon>Pentapetalae</taxon>
        <taxon>rosids</taxon>
        <taxon>fabids</taxon>
        <taxon>Rosales</taxon>
        <taxon>Rosaceae</taxon>
        <taxon>Rosoideae</taxon>
        <taxon>Rosoideae incertae sedis</taxon>
        <taxon>Rubus</taxon>
    </lineage>
</organism>
<evidence type="ECO:0000313" key="1">
    <source>
        <dbReference type="EMBL" id="KAK9901489.1"/>
    </source>
</evidence>